<proteinExistence type="predicted"/>
<feature type="domain" description="DUF5723" evidence="1">
    <location>
        <begin position="3"/>
        <end position="336"/>
    </location>
</feature>
<accession>A0ABQ1TMV2</accession>
<sequence>MVRLGEKQSVAVSSRVRSALQGNNISQELIRNTLAKFDVKGRAANNTFNLNLNAFAEWDVTYARVLTEEGPHFLKAGVTVKRLMEAGSAYLQAKTVDYEIIDKATAVNDTTVRLHNLDATFGYSNPDAFDDLDAKTAAKWLTSGGAPGTGWGADFGVVYEYRPDAEQYRYRDAKGKEHADHGRNKYHFRVSAAITDLGSIRYDKQAVAYNATKVRNLGVSESDINGGNIGNFYQRVSDIVRAQQQAKEDHFRAGLPTALNVDVDYHVGWKLYANAAVSQGLRGRYAVGMRTFSYVAFTPRFETRWLELAAPFSLINNYRIPAYGLAARLGPLTVGTNNLPALFSSSNPYGANVFAELSLLTWASKSHKNRPAKPARAPKAPKS</sequence>
<reference evidence="3" key="1">
    <citation type="journal article" date="2019" name="Int. J. Syst. Evol. Microbiol.">
        <title>The Global Catalogue of Microorganisms (GCM) 10K type strain sequencing project: providing services to taxonomists for standard genome sequencing and annotation.</title>
        <authorList>
            <consortium name="The Broad Institute Genomics Platform"/>
            <consortium name="The Broad Institute Genome Sequencing Center for Infectious Disease"/>
            <person name="Wu L."/>
            <person name="Ma J."/>
        </authorList>
    </citation>
    <scope>NUCLEOTIDE SEQUENCE [LARGE SCALE GENOMIC DNA]</scope>
    <source>
        <strain evidence="3">CGMCC 1.15197</strain>
    </source>
</reference>
<evidence type="ECO:0000259" key="1">
    <source>
        <dbReference type="Pfam" id="PF18990"/>
    </source>
</evidence>
<gene>
    <name evidence="2" type="ORF">GCM10011383_07670</name>
</gene>
<dbReference type="InterPro" id="IPR043781">
    <property type="entry name" value="DUF5723"/>
</dbReference>
<dbReference type="EMBL" id="BMHT01000001">
    <property type="protein sequence ID" value="GGE99293.1"/>
    <property type="molecule type" value="Genomic_DNA"/>
</dbReference>
<dbReference type="Proteomes" id="UP000632273">
    <property type="component" value="Unassembled WGS sequence"/>
</dbReference>
<comment type="caution">
    <text evidence="2">The sequence shown here is derived from an EMBL/GenBank/DDBJ whole genome shotgun (WGS) entry which is preliminary data.</text>
</comment>
<evidence type="ECO:0000313" key="2">
    <source>
        <dbReference type="EMBL" id="GGE99293.1"/>
    </source>
</evidence>
<dbReference type="Pfam" id="PF18990">
    <property type="entry name" value="DUF5723"/>
    <property type="match status" value="1"/>
</dbReference>
<keyword evidence="3" id="KW-1185">Reference proteome</keyword>
<evidence type="ECO:0000313" key="3">
    <source>
        <dbReference type="Proteomes" id="UP000632273"/>
    </source>
</evidence>
<organism evidence="2 3">
    <name type="scientific">Hymenobacter cavernae</name>
    <dbReference type="NCBI Taxonomy" id="2044852"/>
    <lineage>
        <taxon>Bacteria</taxon>
        <taxon>Pseudomonadati</taxon>
        <taxon>Bacteroidota</taxon>
        <taxon>Cytophagia</taxon>
        <taxon>Cytophagales</taxon>
        <taxon>Hymenobacteraceae</taxon>
        <taxon>Hymenobacter</taxon>
    </lineage>
</organism>
<protein>
    <recommendedName>
        <fullName evidence="1">DUF5723 domain-containing protein</fullName>
    </recommendedName>
</protein>
<name>A0ABQ1TMV2_9BACT</name>